<dbReference type="CDD" id="cd05233">
    <property type="entry name" value="SDR_c"/>
    <property type="match status" value="1"/>
</dbReference>
<dbReference type="PANTHER" id="PTHR42760">
    <property type="entry name" value="SHORT-CHAIN DEHYDROGENASES/REDUCTASES FAMILY MEMBER"/>
    <property type="match status" value="1"/>
</dbReference>
<name>A0A6A6A9P7_9PLEO</name>
<dbReference type="EMBL" id="ML977508">
    <property type="protein sequence ID" value="KAF2128286.1"/>
    <property type="molecule type" value="Genomic_DNA"/>
</dbReference>
<evidence type="ECO:0000313" key="4">
    <source>
        <dbReference type="EMBL" id="KAF2128286.1"/>
    </source>
</evidence>
<dbReference type="InterPro" id="IPR036291">
    <property type="entry name" value="NAD(P)-bd_dom_sf"/>
</dbReference>
<evidence type="ECO:0000256" key="1">
    <source>
        <dbReference type="ARBA" id="ARBA00006484"/>
    </source>
</evidence>
<evidence type="ECO:0000256" key="2">
    <source>
        <dbReference type="ARBA" id="ARBA00023002"/>
    </source>
</evidence>
<reference evidence="4" key="1">
    <citation type="journal article" date="2020" name="Stud. Mycol.">
        <title>101 Dothideomycetes genomes: a test case for predicting lifestyles and emergence of pathogens.</title>
        <authorList>
            <person name="Haridas S."/>
            <person name="Albert R."/>
            <person name="Binder M."/>
            <person name="Bloem J."/>
            <person name="Labutti K."/>
            <person name="Salamov A."/>
            <person name="Andreopoulos B."/>
            <person name="Baker S."/>
            <person name="Barry K."/>
            <person name="Bills G."/>
            <person name="Bluhm B."/>
            <person name="Cannon C."/>
            <person name="Castanera R."/>
            <person name="Culley D."/>
            <person name="Daum C."/>
            <person name="Ezra D."/>
            <person name="Gonzalez J."/>
            <person name="Henrissat B."/>
            <person name="Kuo A."/>
            <person name="Liang C."/>
            <person name="Lipzen A."/>
            <person name="Lutzoni F."/>
            <person name="Magnuson J."/>
            <person name="Mondo S."/>
            <person name="Nolan M."/>
            <person name="Ohm R."/>
            <person name="Pangilinan J."/>
            <person name="Park H.-J."/>
            <person name="Ramirez L."/>
            <person name="Alfaro M."/>
            <person name="Sun H."/>
            <person name="Tritt A."/>
            <person name="Yoshinaga Y."/>
            <person name="Zwiers L.-H."/>
            <person name="Turgeon B."/>
            <person name="Goodwin S."/>
            <person name="Spatafora J."/>
            <person name="Crous P."/>
            <person name="Grigoriev I."/>
        </authorList>
    </citation>
    <scope>NUCLEOTIDE SEQUENCE</scope>
    <source>
        <strain evidence="4">CBS 119687</strain>
    </source>
</reference>
<dbReference type="PANTHER" id="PTHR42760:SF37">
    <property type="entry name" value="CLAVALDEHYDE DEHYDROGENASE"/>
    <property type="match status" value="1"/>
</dbReference>
<dbReference type="AlphaFoldDB" id="A0A6A6A9P7"/>
<dbReference type="GeneID" id="54410960"/>
<proteinExistence type="inferred from homology"/>
<keyword evidence="5" id="KW-1185">Reference proteome</keyword>
<dbReference type="PRINTS" id="PR00081">
    <property type="entry name" value="GDHRDH"/>
</dbReference>
<dbReference type="SUPFAM" id="SSF51735">
    <property type="entry name" value="NAD(P)-binding Rossmann-fold domains"/>
    <property type="match status" value="1"/>
</dbReference>
<gene>
    <name evidence="4" type="ORF">P153DRAFT_386413</name>
</gene>
<dbReference type="PRINTS" id="PR00080">
    <property type="entry name" value="SDRFAMILY"/>
</dbReference>
<keyword evidence="2" id="KW-0560">Oxidoreductase</keyword>
<dbReference type="Proteomes" id="UP000799771">
    <property type="component" value="Unassembled WGS sequence"/>
</dbReference>
<dbReference type="Gene3D" id="3.40.50.720">
    <property type="entry name" value="NAD(P)-binding Rossmann-like Domain"/>
    <property type="match status" value="1"/>
</dbReference>
<sequence>MPLPPPHNGYAFPGLDNLHNDIYPAIAASSNSSLQQSGKVVLITGAGRGIGRATALQYAHASVGCIILCARTSSQLDQVESEIHEVNGKIRVLKYTVDVTEDEEVQKVAQDIKEKEGKLHVLVNNAGASSAWVPIVDTEPAKWWRDFEVNIKGPYLFLHACLPLLVETAEKSKTTVDVINVGSIGGHTTAPGSSAYGSSKFALLRLTEFVDVEYASKGVNVVTVHPGGVETTLSKQELDILQAYLIDTPELAGGFFVWLTAAARTWLGGRYVAATWDVDVLQSMKTDIVNGDKLKVKMVV</sequence>
<evidence type="ECO:0000313" key="5">
    <source>
        <dbReference type="Proteomes" id="UP000799771"/>
    </source>
</evidence>
<dbReference type="GO" id="GO:0016616">
    <property type="term" value="F:oxidoreductase activity, acting on the CH-OH group of donors, NAD or NADP as acceptor"/>
    <property type="evidence" value="ECO:0007669"/>
    <property type="project" value="TreeGrafter"/>
</dbReference>
<protein>
    <submittedName>
        <fullName evidence="4">Putative oxidoreductase ucpA</fullName>
    </submittedName>
</protein>
<dbReference type="InterPro" id="IPR002347">
    <property type="entry name" value="SDR_fam"/>
</dbReference>
<comment type="similarity">
    <text evidence="1 3">Belongs to the short-chain dehydrogenases/reductases (SDR) family.</text>
</comment>
<dbReference type="Pfam" id="PF00106">
    <property type="entry name" value="adh_short"/>
    <property type="match status" value="1"/>
</dbReference>
<dbReference type="OrthoDB" id="1933717at2759"/>
<evidence type="ECO:0000256" key="3">
    <source>
        <dbReference type="RuleBase" id="RU000363"/>
    </source>
</evidence>
<dbReference type="RefSeq" id="XP_033522675.1">
    <property type="nucleotide sequence ID" value="XM_033670528.1"/>
</dbReference>
<accession>A0A6A6A9P7</accession>
<organism evidence="4 5">
    <name type="scientific">Dothidotthia symphoricarpi CBS 119687</name>
    <dbReference type="NCBI Taxonomy" id="1392245"/>
    <lineage>
        <taxon>Eukaryota</taxon>
        <taxon>Fungi</taxon>
        <taxon>Dikarya</taxon>
        <taxon>Ascomycota</taxon>
        <taxon>Pezizomycotina</taxon>
        <taxon>Dothideomycetes</taxon>
        <taxon>Pleosporomycetidae</taxon>
        <taxon>Pleosporales</taxon>
        <taxon>Dothidotthiaceae</taxon>
        <taxon>Dothidotthia</taxon>
    </lineage>
</organism>